<feature type="chain" id="PRO_5012435325" description="Alpha/beta hydrolase domain-containing protein" evidence="1">
    <location>
        <begin position="34"/>
        <end position="472"/>
    </location>
</feature>
<comment type="caution">
    <text evidence="3">The sequence shown here is derived from an EMBL/GenBank/DDBJ whole genome shotgun (WGS) entry which is preliminary data.</text>
</comment>
<sequence>MGAQLRSRWPWVVTAVSCLVAGAAAVAVPGAEAAERGAPTVVEVPAGAGGGHALSGGAGVVDFDGMGYEEAEYLMSGSATTYGQQGFWTDNGFWDAKATGSPTPYKTRLLVERPKDPAKFNGTVIVEWMNVTFGVDIPVDLSQSYTYAAKHGYAYVGVTAQKAGADKLVALDPARYQGVSLPNDDISYDVLTQAARAVRADPAITGGGTVRTVLATGHSQSAARLVTYVNAVQPQEKAYDGFLVHGRASFSTGISGLLPNANARIRTDLTAPVFVLQSETDVPLSSGVRQDSDRVRTWEVAGTAHADRYGMDLYDAVNARDKSINNGAPTVCDTPINAMTFRYAENAALDHLTRWAQGGTPPPTAQPITTTFGVLVQRDKDGNALGGVRLPDLAVPVNTYGPNNSGGNVLGACLLLGTTKPLPRSRITQLYPDHATYVKKFTAAADSAQRSGFLLPEDRAEAIARAQAAAIP</sequence>
<evidence type="ECO:0000313" key="3">
    <source>
        <dbReference type="EMBL" id="OLR92505.1"/>
    </source>
</evidence>
<feature type="signal peptide" evidence="1">
    <location>
        <begin position="1"/>
        <end position="33"/>
    </location>
</feature>
<evidence type="ECO:0000256" key="1">
    <source>
        <dbReference type="SAM" id="SignalP"/>
    </source>
</evidence>
<reference evidence="3 4" key="1">
    <citation type="submission" date="2016-10" db="EMBL/GenBank/DDBJ databases">
        <title>The Draft Genome Sequence of Actinokineospora bangkokensis 44EHWT reveals the biosynthetic pathway of antifungal compounds Thailandins with unusual extender unit butylmalonyl-CoA.</title>
        <authorList>
            <person name="Greule A."/>
            <person name="Intra B."/>
            <person name="Flemming S."/>
            <person name="Rommel M.G."/>
            <person name="Panbangred W."/>
            <person name="Bechthold A."/>
        </authorList>
    </citation>
    <scope>NUCLEOTIDE SEQUENCE [LARGE SCALE GENOMIC DNA]</scope>
    <source>
        <strain evidence="3 4">44EHW</strain>
    </source>
</reference>
<protein>
    <recommendedName>
        <fullName evidence="2">Alpha/beta hydrolase domain-containing protein</fullName>
    </recommendedName>
</protein>
<proteinExistence type="predicted"/>
<feature type="domain" description="Alpha/beta hydrolase" evidence="2">
    <location>
        <begin position="48"/>
        <end position="463"/>
    </location>
</feature>
<dbReference type="EMBL" id="MKQR01000016">
    <property type="protein sequence ID" value="OLR92505.1"/>
    <property type="molecule type" value="Genomic_DNA"/>
</dbReference>
<keyword evidence="1" id="KW-0732">Signal</keyword>
<dbReference type="Pfam" id="PF20091">
    <property type="entry name" value="Abhydrolase_10"/>
    <property type="match status" value="1"/>
</dbReference>
<dbReference type="AlphaFoldDB" id="A0A1Q9LKI8"/>
<evidence type="ECO:0000313" key="4">
    <source>
        <dbReference type="Proteomes" id="UP000186040"/>
    </source>
</evidence>
<dbReference type="InterPro" id="IPR045394">
    <property type="entry name" value="Abhydrolase_dom"/>
</dbReference>
<organism evidence="3 4">
    <name type="scientific">Actinokineospora bangkokensis</name>
    <dbReference type="NCBI Taxonomy" id="1193682"/>
    <lineage>
        <taxon>Bacteria</taxon>
        <taxon>Bacillati</taxon>
        <taxon>Actinomycetota</taxon>
        <taxon>Actinomycetes</taxon>
        <taxon>Pseudonocardiales</taxon>
        <taxon>Pseudonocardiaceae</taxon>
        <taxon>Actinokineospora</taxon>
    </lineage>
</organism>
<name>A0A1Q9LKI8_9PSEU</name>
<dbReference type="STRING" id="1193682.BJP25_20775"/>
<dbReference type="Proteomes" id="UP000186040">
    <property type="component" value="Unassembled WGS sequence"/>
</dbReference>
<gene>
    <name evidence="3" type="ORF">BJP25_20775</name>
</gene>
<dbReference type="ESTHER" id="9pseu-a0a1q9lki8">
    <property type="family name" value="Abhydrolase_10"/>
</dbReference>
<dbReference type="OrthoDB" id="1971292at2"/>
<dbReference type="RefSeq" id="WP_075975648.1">
    <property type="nucleotide sequence ID" value="NZ_MKQR01000016.1"/>
</dbReference>
<keyword evidence="4" id="KW-1185">Reference proteome</keyword>
<accession>A0A1Q9LKI8</accession>
<evidence type="ECO:0000259" key="2">
    <source>
        <dbReference type="Pfam" id="PF20091"/>
    </source>
</evidence>